<dbReference type="GO" id="GO:0005856">
    <property type="term" value="C:cytoskeleton"/>
    <property type="evidence" value="ECO:0007669"/>
    <property type="project" value="UniProtKB-SubCell"/>
</dbReference>
<gene>
    <name evidence="8" type="ORF">PGLA2088_LOCUS20951</name>
</gene>
<protein>
    <recommendedName>
        <fullName evidence="7">DM10 domain-containing protein</fullName>
    </recommendedName>
</protein>
<evidence type="ECO:0000256" key="4">
    <source>
        <dbReference type="ARBA" id="ARBA00022737"/>
    </source>
</evidence>
<evidence type="ECO:0000256" key="1">
    <source>
        <dbReference type="ARBA" id="ARBA00004138"/>
    </source>
</evidence>
<evidence type="ECO:0000256" key="6">
    <source>
        <dbReference type="ARBA" id="ARBA00023273"/>
    </source>
</evidence>
<evidence type="ECO:0000313" key="8">
    <source>
        <dbReference type="EMBL" id="CAE8678695.1"/>
    </source>
</evidence>
<keyword evidence="4" id="KW-0677">Repeat</keyword>
<comment type="subcellular location">
    <subcellularLocation>
        <location evidence="1">Cell projection</location>
        <location evidence="1">Cilium</location>
    </subcellularLocation>
    <subcellularLocation>
        <location evidence="2">Cytoplasm</location>
        <location evidence="2">Cytoskeleton</location>
    </subcellularLocation>
</comment>
<evidence type="ECO:0000256" key="3">
    <source>
        <dbReference type="ARBA" id="ARBA00022490"/>
    </source>
</evidence>
<evidence type="ECO:0000259" key="7">
    <source>
        <dbReference type="PROSITE" id="PS51336"/>
    </source>
</evidence>
<comment type="caution">
    <text evidence="8">The sequence shown here is derived from an EMBL/GenBank/DDBJ whole genome shotgun (WGS) entry which is preliminary data.</text>
</comment>
<sequence length="241" mass="27147">MGFDQASMQIEQPQLVHRKLTFPPHNGFGSDEDSLASCLRLTPRPPRRDVKKLLVDADKVLRFEAEMVNEKPEDENRRFIVAIYLADHSVAVWELKQRNSGHSEGKFAAKSKKQNAATGHEFVPSDFFVGAILEVNASPFLLTGVDEAALLYMEEHMDDFPYADVTTICSKLIRMKKYLKEAQNELMPIANFHRLAEDVANVTLVEHELISLARAFGSYTTDPERPVESAIELAALLQGLY</sequence>
<evidence type="ECO:0000313" key="9">
    <source>
        <dbReference type="Proteomes" id="UP000626109"/>
    </source>
</evidence>
<dbReference type="GO" id="GO:0005929">
    <property type="term" value="C:cilium"/>
    <property type="evidence" value="ECO:0007669"/>
    <property type="project" value="UniProtKB-SubCell"/>
</dbReference>
<reference evidence="8" key="1">
    <citation type="submission" date="2021-02" db="EMBL/GenBank/DDBJ databases">
        <authorList>
            <person name="Dougan E. K."/>
            <person name="Rhodes N."/>
            <person name="Thang M."/>
            <person name="Chan C."/>
        </authorList>
    </citation>
    <scope>NUCLEOTIDE SEQUENCE</scope>
</reference>
<keyword evidence="5" id="KW-0206">Cytoskeleton</keyword>
<dbReference type="Proteomes" id="UP000626109">
    <property type="component" value="Unassembled WGS sequence"/>
</dbReference>
<dbReference type="EMBL" id="CAJNNW010025702">
    <property type="protein sequence ID" value="CAE8678695.1"/>
    <property type="molecule type" value="Genomic_DNA"/>
</dbReference>
<evidence type="ECO:0000256" key="2">
    <source>
        <dbReference type="ARBA" id="ARBA00004245"/>
    </source>
</evidence>
<name>A0A813JJF7_POLGL</name>
<feature type="domain" description="DM10" evidence="7">
    <location>
        <begin position="57"/>
        <end position="157"/>
    </location>
</feature>
<keyword evidence="6" id="KW-0966">Cell projection</keyword>
<accession>A0A813JJF7</accession>
<dbReference type="AlphaFoldDB" id="A0A813JJF7"/>
<dbReference type="PROSITE" id="PS51336">
    <property type="entry name" value="DM10"/>
    <property type="match status" value="1"/>
</dbReference>
<dbReference type="SMART" id="SM00676">
    <property type="entry name" value="DM10"/>
    <property type="match status" value="1"/>
</dbReference>
<organism evidence="8 9">
    <name type="scientific">Polarella glacialis</name>
    <name type="common">Dinoflagellate</name>
    <dbReference type="NCBI Taxonomy" id="89957"/>
    <lineage>
        <taxon>Eukaryota</taxon>
        <taxon>Sar</taxon>
        <taxon>Alveolata</taxon>
        <taxon>Dinophyceae</taxon>
        <taxon>Suessiales</taxon>
        <taxon>Suessiaceae</taxon>
        <taxon>Polarella</taxon>
    </lineage>
</organism>
<dbReference type="Gene3D" id="2.30.29.170">
    <property type="match status" value="1"/>
</dbReference>
<evidence type="ECO:0000256" key="5">
    <source>
        <dbReference type="ARBA" id="ARBA00023212"/>
    </source>
</evidence>
<dbReference type="InterPro" id="IPR040193">
    <property type="entry name" value="EFHC1/EFHC2/EFHB"/>
</dbReference>
<proteinExistence type="predicted"/>
<dbReference type="FunFam" id="2.30.29.170:FF:000002">
    <property type="entry name" value="EF-hand domain (C-terminal) containing 1"/>
    <property type="match status" value="1"/>
</dbReference>
<dbReference type="InterPro" id="IPR006602">
    <property type="entry name" value="DM10_dom"/>
</dbReference>
<dbReference type="Pfam" id="PF06565">
    <property type="entry name" value="DM10_dom"/>
    <property type="match status" value="1"/>
</dbReference>
<dbReference type="PANTHER" id="PTHR12086">
    <property type="entry name" value="EF-HAND DOMAIN C-TERMINAL CONTAINING PROTEIN"/>
    <property type="match status" value="1"/>
</dbReference>
<keyword evidence="3" id="KW-0963">Cytoplasm</keyword>